<gene>
    <name evidence="1" type="ORF">DR999_PMT03622</name>
</gene>
<protein>
    <submittedName>
        <fullName evidence="1">Centrosomal protein of 162 kDa</fullName>
    </submittedName>
</protein>
<accession>A0A4D9EUB3</accession>
<sequence>MCNCTILFWPAPGETKYCLKYDTCKISSQVLKSPIVQKRFGLEMGSNQNIGTNSSPHPTNCVKVLIQNSTSDIGPISSSDKDSNFQVLTQTESLNCTQFTHLGCKLQVSQMNG</sequence>
<keyword evidence="2" id="KW-1185">Reference proteome</keyword>
<dbReference type="AlphaFoldDB" id="A0A4D9EUB3"/>
<reference evidence="1 2" key="2">
    <citation type="submission" date="2019-04" db="EMBL/GenBank/DDBJ databases">
        <title>The genome sequence of big-headed turtle.</title>
        <authorList>
            <person name="Gong S."/>
        </authorList>
    </citation>
    <scope>NUCLEOTIDE SEQUENCE [LARGE SCALE GENOMIC DNA]</scope>
    <source>
        <strain evidence="1">DO16091913</strain>
        <tissue evidence="1">Muscle</tissue>
    </source>
</reference>
<evidence type="ECO:0000313" key="2">
    <source>
        <dbReference type="Proteomes" id="UP000297703"/>
    </source>
</evidence>
<organism evidence="1 2">
    <name type="scientific">Platysternon megacephalum</name>
    <name type="common">big-headed turtle</name>
    <dbReference type="NCBI Taxonomy" id="55544"/>
    <lineage>
        <taxon>Eukaryota</taxon>
        <taxon>Metazoa</taxon>
        <taxon>Chordata</taxon>
        <taxon>Craniata</taxon>
        <taxon>Vertebrata</taxon>
        <taxon>Euteleostomi</taxon>
        <taxon>Archelosauria</taxon>
        <taxon>Testudinata</taxon>
        <taxon>Testudines</taxon>
        <taxon>Cryptodira</taxon>
        <taxon>Durocryptodira</taxon>
        <taxon>Testudinoidea</taxon>
        <taxon>Platysternidae</taxon>
        <taxon>Platysternon</taxon>
    </lineage>
</organism>
<name>A0A4D9EUB3_9SAUR</name>
<comment type="caution">
    <text evidence="1">The sequence shown here is derived from an EMBL/GenBank/DDBJ whole genome shotgun (WGS) entry which is preliminary data.</text>
</comment>
<dbReference type="Proteomes" id="UP000297703">
    <property type="component" value="Unassembled WGS sequence"/>
</dbReference>
<evidence type="ECO:0000313" key="1">
    <source>
        <dbReference type="EMBL" id="TFK12795.1"/>
    </source>
</evidence>
<proteinExistence type="predicted"/>
<dbReference type="EMBL" id="QXTE01000018">
    <property type="protein sequence ID" value="TFK12795.1"/>
    <property type="molecule type" value="Genomic_DNA"/>
</dbReference>
<reference evidence="1 2" key="1">
    <citation type="submission" date="2019-04" db="EMBL/GenBank/DDBJ databases">
        <title>Draft genome of the big-headed turtle Platysternon megacephalum.</title>
        <authorList>
            <person name="Gong S."/>
        </authorList>
    </citation>
    <scope>NUCLEOTIDE SEQUENCE [LARGE SCALE GENOMIC DNA]</scope>
    <source>
        <strain evidence="1">DO16091913</strain>
        <tissue evidence="1">Muscle</tissue>
    </source>
</reference>